<feature type="transmembrane region" description="Helical" evidence="8">
    <location>
        <begin position="269"/>
        <end position="287"/>
    </location>
</feature>
<evidence type="ECO:0000259" key="9">
    <source>
        <dbReference type="SMART" id="SM00014"/>
    </source>
</evidence>
<keyword evidence="6 8" id="KW-0472">Membrane</keyword>
<dbReference type="PANTHER" id="PTHR14969:SF28">
    <property type="entry name" value="DIHYDROSPHINGOSINE 1-PHOSPHATE PHOSPHATASE LCB3-RELATED"/>
    <property type="match status" value="1"/>
</dbReference>
<dbReference type="AlphaFoldDB" id="I7MH15"/>
<feature type="transmembrane region" description="Helical" evidence="8">
    <location>
        <begin position="233"/>
        <end position="257"/>
    </location>
</feature>
<feature type="transmembrane region" description="Helical" evidence="8">
    <location>
        <begin position="407"/>
        <end position="428"/>
    </location>
</feature>
<dbReference type="OrthoDB" id="296323at2759"/>
<feature type="transmembrane region" description="Helical" evidence="8">
    <location>
        <begin position="36"/>
        <end position="55"/>
    </location>
</feature>
<gene>
    <name evidence="10" type="ORF">TTHERM_00727770</name>
</gene>
<dbReference type="KEGG" id="tet:TTHERM_00727770"/>
<keyword evidence="3" id="KW-0378">Hydrolase</keyword>
<dbReference type="PANTHER" id="PTHR14969">
    <property type="entry name" value="SPHINGOSINE-1-PHOSPHATE PHOSPHOHYDROLASE"/>
    <property type="match status" value="1"/>
</dbReference>
<dbReference type="RefSeq" id="XP_001022662.2">
    <property type="nucleotide sequence ID" value="XM_001022662.2"/>
</dbReference>
<evidence type="ECO:0000256" key="3">
    <source>
        <dbReference type="ARBA" id="ARBA00022801"/>
    </source>
</evidence>
<dbReference type="InterPro" id="IPR036938">
    <property type="entry name" value="PAP2/HPO_sf"/>
</dbReference>
<name>I7MH15_TETTS</name>
<dbReference type="Gene3D" id="1.20.144.10">
    <property type="entry name" value="Phosphatidic acid phosphatase type 2/haloperoxidase"/>
    <property type="match status" value="1"/>
</dbReference>
<evidence type="ECO:0000256" key="6">
    <source>
        <dbReference type="ARBA" id="ARBA00023136"/>
    </source>
</evidence>
<feature type="transmembrane region" description="Helical" evidence="8">
    <location>
        <begin position="361"/>
        <end position="386"/>
    </location>
</feature>
<dbReference type="SUPFAM" id="SSF48317">
    <property type="entry name" value="Acid phosphatase/Vanadium-dependent haloperoxidase"/>
    <property type="match status" value="1"/>
</dbReference>
<keyword evidence="11" id="KW-1185">Reference proteome</keyword>
<dbReference type="CDD" id="cd01610">
    <property type="entry name" value="PAP2_like"/>
    <property type="match status" value="1"/>
</dbReference>
<feature type="transmembrane region" description="Helical" evidence="8">
    <location>
        <begin position="161"/>
        <end position="178"/>
    </location>
</feature>
<dbReference type="SMART" id="SM00014">
    <property type="entry name" value="acidPPc"/>
    <property type="match status" value="1"/>
</dbReference>
<organism evidence="10 11">
    <name type="scientific">Tetrahymena thermophila (strain SB210)</name>
    <dbReference type="NCBI Taxonomy" id="312017"/>
    <lineage>
        <taxon>Eukaryota</taxon>
        <taxon>Sar</taxon>
        <taxon>Alveolata</taxon>
        <taxon>Ciliophora</taxon>
        <taxon>Intramacronucleata</taxon>
        <taxon>Oligohymenophorea</taxon>
        <taxon>Hymenostomatida</taxon>
        <taxon>Tetrahymenina</taxon>
        <taxon>Tetrahymenidae</taxon>
        <taxon>Tetrahymena</taxon>
    </lineage>
</organism>
<dbReference type="InterPro" id="IPR000326">
    <property type="entry name" value="PAP2/HPO"/>
</dbReference>
<dbReference type="GO" id="GO:0005789">
    <property type="term" value="C:endoplasmic reticulum membrane"/>
    <property type="evidence" value="ECO:0007669"/>
    <property type="project" value="UniProtKB-SubCell"/>
</dbReference>
<evidence type="ECO:0000256" key="7">
    <source>
        <dbReference type="ARBA" id="ARBA00038324"/>
    </source>
</evidence>
<accession>I7MH15</accession>
<dbReference type="InParanoid" id="I7MH15"/>
<proteinExistence type="inferred from homology"/>
<keyword evidence="5 8" id="KW-1133">Transmembrane helix</keyword>
<evidence type="ECO:0000313" key="11">
    <source>
        <dbReference type="Proteomes" id="UP000009168"/>
    </source>
</evidence>
<evidence type="ECO:0000313" key="10">
    <source>
        <dbReference type="EMBL" id="EAS02417.2"/>
    </source>
</evidence>
<evidence type="ECO:0000256" key="5">
    <source>
        <dbReference type="ARBA" id="ARBA00022989"/>
    </source>
</evidence>
<dbReference type="GO" id="GO:0042392">
    <property type="term" value="F:sphingosine-1-phosphate phosphatase activity"/>
    <property type="evidence" value="ECO:0007669"/>
    <property type="project" value="TreeGrafter"/>
</dbReference>
<dbReference type="Pfam" id="PF01569">
    <property type="entry name" value="PAP2"/>
    <property type="match status" value="1"/>
</dbReference>
<reference evidence="11" key="1">
    <citation type="journal article" date="2006" name="PLoS Biol.">
        <title>Macronuclear genome sequence of the ciliate Tetrahymena thermophila, a model eukaryote.</title>
        <authorList>
            <person name="Eisen J.A."/>
            <person name="Coyne R.S."/>
            <person name="Wu M."/>
            <person name="Wu D."/>
            <person name="Thiagarajan M."/>
            <person name="Wortman J.R."/>
            <person name="Badger J.H."/>
            <person name="Ren Q."/>
            <person name="Amedeo P."/>
            <person name="Jones K.M."/>
            <person name="Tallon L.J."/>
            <person name="Delcher A.L."/>
            <person name="Salzberg S.L."/>
            <person name="Silva J.C."/>
            <person name="Haas B.J."/>
            <person name="Majoros W.H."/>
            <person name="Farzad M."/>
            <person name="Carlton J.M."/>
            <person name="Smith R.K. Jr."/>
            <person name="Garg J."/>
            <person name="Pearlman R.E."/>
            <person name="Karrer K.M."/>
            <person name="Sun L."/>
            <person name="Manning G."/>
            <person name="Elde N.C."/>
            <person name="Turkewitz A.P."/>
            <person name="Asai D.J."/>
            <person name="Wilkes D.E."/>
            <person name="Wang Y."/>
            <person name="Cai H."/>
            <person name="Collins K."/>
            <person name="Stewart B.A."/>
            <person name="Lee S.R."/>
            <person name="Wilamowska K."/>
            <person name="Weinberg Z."/>
            <person name="Ruzzo W.L."/>
            <person name="Wloga D."/>
            <person name="Gaertig J."/>
            <person name="Frankel J."/>
            <person name="Tsao C.-C."/>
            <person name="Gorovsky M.A."/>
            <person name="Keeling P.J."/>
            <person name="Waller R.F."/>
            <person name="Patron N.J."/>
            <person name="Cherry J.M."/>
            <person name="Stover N.A."/>
            <person name="Krieger C.J."/>
            <person name="del Toro C."/>
            <person name="Ryder H.F."/>
            <person name="Williamson S.C."/>
            <person name="Barbeau R.A."/>
            <person name="Hamilton E.P."/>
            <person name="Orias E."/>
        </authorList>
    </citation>
    <scope>NUCLEOTIDE SEQUENCE [LARGE SCALE GENOMIC DNA]</scope>
    <source>
        <strain evidence="11">SB210</strain>
    </source>
</reference>
<dbReference type="EMBL" id="GG662537">
    <property type="protein sequence ID" value="EAS02417.2"/>
    <property type="molecule type" value="Genomic_DNA"/>
</dbReference>
<keyword evidence="4" id="KW-0256">Endoplasmic reticulum</keyword>
<dbReference type="GeneID" id="7829376"/>
<protein>
    <submittedName>
        <fullName evidence="10">PAP2 superfamily protein</fullName>
    </submittedName>
</protein>
<feature type="domain" description="Phosphatidic acid phosphatase type 2/haloperoxidase" evidence="9">
    <location>
        <begin position="114"/>
        <end position="280"/>
    </location>
</feature>
<feature type="transmembrane region" description="Helical" evidence="8">
    <location>
        <begin position="308"/>
        <end position="330"/>
    </location>
</feature>
<evidence type="ECO:0000256" key="2">
    <source>
        <dbReference type="ARBA" id="ARBA00022692"/>
    </source>
</evidence>
<comment type="subcellular location">
    <subcellularLocation>
        <location evidence="1">Endoplasmic reticulum membrane</location>
        <topology evidence="1">Multi-pass membrane protein</topology>
    </subcellularLocation>
</comment>
<sequence>MGKSLNNQFNNQQNKFIQFQNPDFFENQQQSMKFKVLQYALAICSIVWIILDAIYGEQFFKWNYSFAYSMQNGDSDPSLPKYKIFTIISYLGQEELIAIFVLFGFIFFANKIQALKILIGTMITVYLICLLKLWYKDPRPYFVYPDLQGIGCDPEFGKPSGHAFITSVLFYLMFDSFVNKKIINPTNAQIDDQQIYKETKVVDIEMIPQDSNNSPQLQGQSLGSKKIVYQERFLNSFIYFPIYLILIFLVGFARVILGVHSFNQVLLGWAYSLLYILFYRLKLEIFIENSLQVVIEKKFNNDKQKLKYLFFITVIYIISIALAMIFYYIADNQLTQNQKNEYKANFMSHSYCQDSFDAHTFLAGECILDCAVLSLIYGVYVSCISLKGTYQPELWNQSYKNLKLSKKIIRVIITLVLVAIPYILFSLYKIDNQYLYFLFRSNLKYLFVGLFLIRLQPFAFKITKLEIDGDLLKLLPNSN</sequence>
<evidence type="ECO:0000256" key="8">
    <source>
        <dbReference type="SAM" id="Phobius"/>
    </source>
</evidence>
<feature type="transmembrane region" description="Helical" evidence="8">
    <location>
        <begin position="115"/>
        <end position="135"/>
    </location>
</feature>
<evidence type="ECO:0000256" key="4">
    <source>
        <dbReference type="ARBA" id="ARBA00022824"/>
    </source>
</evidence>
<comment type="similarity">
    <text evidence="7">Belongs to the type 2 lipid phosphate phosphatase family.</text>
</comment>
<evidence type="ECO:0000256" key="1">
    <source>
        <dbReference type="ARBA" id="ARBA00004477"/>
    </source>
</evidence>
<feature type="transmembrane region" description="Helical" evidence="8">
    <location>
        <begin position="84"/>
        <end position="108"/>
    </location>
</feature>
<dbReference type="Proteomes" id="UP000009168">
    <property type="component" value="Unassembled WGS sequence"/>
</dbReference>
<keyword evidence="2 8" id="KW-0812">Transmembrane</keyword>